<dbReference type="HOGENOM" id="CLU_814305_0_0_1"/>
<reference evidence="2" key="2">
    <citation type="submission" date="2015-01" db="EMBL/GenBank/DDBJ databases">
        <title>Evolutionary Origins and Diversification of the Mycorrhizal Mutualists.</title>
        <authorList>
            <consortium name="DOE Joint Genome Institute"/>
            <consortium name="Mycorrhizal Genomics Consortium"/>
            <person name="Kohler A."/>
            <person name="Kuo A."/>
            <person name="Nagy L.G."/>
            <person name="Floudas D."/>
            <person name="Copeland A."/>
            <person name="Barry K.W."/>
            <person name="Cichocki N."/>
            <person name="Veneault-Fourrey C."/>
            <person name="LaButti K."/>
            <person name="Lindquist E.A."/>
            <person name="Lipzen A."/>
            <person name="Lundell T."/>
            <person name="Morin E."/>
            <person name="Murat C."/>
            <person name="Riley R."/>
            <person name="Ohm R."/>
            <person name="Sun H."/>
            <person name="Tunlid A."/>
            <person name="Henrissat B."/>
            <person name="Grigoriev I.V."/>
            <person name="Hibbett D.S."/>
            <person name="Martin F."/>
        </authorList>
    </citation>
    <scope>NUCLEOTIDE SEQUENCE [LARGE SCALE GENOMIC DNA]</scope>
    <source>
        <strain evidence="2">MUT 4182</strain>
    </source>
</reference>
<dbReference type="AlphaFoldDB" id="A0A0C3LYD0"/>
<organism evidence="1 2">
    <name type="scientific">Tulasnella calospora MUT 4182</name>
    <dbReference type="NCBI Taxonomy" id="1051891"/>
    <lineage>
        <taxon>Eukaryota</taxon>
        <taxon>Fungi</taxon>
        <taxon>Dikarya</taxon>
        <taxon>Basidiomycota</taxon>
        <taxon>Agaricomycotina</taxon>
        <taxon>Agaricomycetes</taxon>
        <taxon>Cantharellales</taxon>
        <taxon>Tulasnellaceae</taxon>
        <taxon>Tulasnella</taxon>
    </lineage>
</organism>
<sequence length="341" mass="38131">MVKATQPTVTQCVSQGEASQRDAQFATEVQHTTTPVQFGSSEWTCNWTKNNLLARFETLLQRYRLEPQSFRDKLRASGAVIGGLSALYFLLNADERDLPALDIFTTPEGSSQFSRLMIKMTGPPNYFSLDLIITTLIQTLFVPVEDFQDHPFLRPAEIERLVQLQYVHQSEALYINVVVTKLNNSSIVPLLRTSTTATMGYISADSLHHLYPELLSRKLALASVHQTKRCCIPVRGVVPHWGLASVWEDHVGRLMEMGFVVQENVDCADDTDLGCSAEPRGFRDSRSLRFDFDDLGVKKSSWYEVGAGFVGGDVRMVPKQGCANPGCKRYGLLTMTEKALD</sequence>
<evidence type="ECO:0000313" key="2">
    <source>
        <dbReference type="Proteomes" id="UP000054248"/>
    </source>
</evidence>
<reference evidence="1 2" key="1">
    <citation type="submission" date="2014-04" db="EMBL/GenBank/DDBJ databases">
        <authorList>
            <consortium name="DOE Joint Genome Institute"/>
            <person name="Kuo A."/>
            <person name="Girlanda M."/>
            <person name="Perotto S."/>
            <person name="Kohler A."/>
            <person name="Nagy L.G."/>
            <person name="Floudas D."/>
            <person name="Copeland A."/>
            <person name="Barry K.W."/>
            <person name="Cichocki N."/>
            <person name="Veneault-Fourrey C."/>
            <person name="LaButti K."/>
            <person name="Lindquist E.A."/>
            <person name="Lipzen A."/>
            <person name="Lundell T."/>
            <person name="Morin E."/>
            <person name="Murat C."/>
            <person name="Sun H."/>
            <person name="Tunlid A."/>
            <person name="Henrissat B."/>
            <person name="Grigoriev I.V."/>
            <person name="Hibbett D.S."/>
            <person name="Martin F."/>
            <person name="Nordberg H.P."/>
            <person name="Cantor M.N."/>
            <person name="Hua S.X."/>
        </authorList>
    </citation>
    <scope>NUCLEOTIDE SEQUENCE [LARGE SCALE GENOMIC DNA]</scope>
    <source>
        <strain evidence="1 2">MUT 4182</strain>
    </source>
</reference>
<protein>
    <submittedName>
        <fullName evidence="1">Uncharacterized protein</fullName>
    </submittedName>
</protein>
<keyword evidence="2" id="KW-1185">Reference proteome</keyword>
<accession>A0A0C3LYD0</accession>
<name>A0A0C3LYD0_9AGAM</name>
<dbReference type="Proteomes" id="UP000054248">
    <property type="component" value="Unassembled WGS sequence"/>
</dbReference>
<dbReference type="EMBL" id="KN823024">
    <property type="protein sequence ID" value="KIO26442.1"/>
    <property type="molecule type" value="Genomic_DNA"/>
</dbReference>
<gene>
    <name evidence="1" type="ORF">M407DRAFT_24289</name>
</gene>
<evidence type="ECO:0000313" key="1">
    <source>
        <dbReference type="EMBL" id="KIO26442.1"/>
    </source>
</evidence>
<proteinExistence type="predicted"/>
<dbReference type="OrthoDB" id="3041043at2759"/>